<protein>
    <submittedName>
        <fullName evidence="2">Uncharacterized protein</fullName>
    </submittedName>
</protein>
<dbReference type="PANTHER" id="PTHR14553">
    <property type="entry name" value="UNCHARACTERIZED PROTEIN C1ORF50"/>
    <property type="match status" value="1"/>
</dbReference>
<evidence type="ECO:0000256" key="1">
    <source>
        <dbReference type="SAM" id="MobiDB-lite"/>
    </source>
</evidence>
<dbReference type="RefSeq" id="XP_031824560.1">
    <property type="nucleotide sequence ID" value="XM_031968700.1"/>
</dbReference>
<evidence type="ECO:0000313" key="2">
    <source>
        <dbReference type="Ensembl" id="ENSSHAP00000023061.1"/>
    </source>
</evidence>
<gene>
    <name evidence="2" type="primary">LOC100914024</name>
</gene>
<dbReference type="Pfam" id="PF10504">
    <property type="entry name" value="DUF2452"/>
    <property type="match status" value="1"/>
</dbReference>
<accession>A0A7N4NGS0</accession>
<dbReference type="OrthoDB" id="9995764at2759"/>
<proteinExistence type="predicted"/>
<reference evidence="2" key="2">
    <citation type="submission" date="2025-08" db="UniProtKB">
        <authorList>
            <consortium name="Ensembl"/>
        </authorList>
    </citation>
    <scope>IDENTIFICATION</scope>
</reference>
<dbReference type="InterPro" id="IPR019534">
    <property type="entry name" value="DUF2452"/>
</dbReference>
<evidence type="ECO:0000313" key="3">
    <source>
        <dbReference type="Proteomes" id="UP000007648"/>
    </source>
</evidence>
<dbReference type="Ensembl" id="ENSSHAT00000033302.1">
    <property type="protein sequence ID" value="ENSSHAP00000023061.1"/>
    <property type="gene ID" value="ENSSHAG00000025170.1"/>
</dbReference>
<dbReference type="AlphaFoldDB" id="A0A7N4NGS0"/>
<dbReference type="PANTHER" id="PTHR14553:SF1">
    <property type="entry name" value="SIMILAR TO CHROMOSOME 1 OPEN READING FRAME 50"/>
    <property type="match status" value="1"/>
</dbReference>
<dbReference type="FunCoup" id="A0A7N4NGS0">
    <property type="interactions" value="87"/>
</dbReference>
<feature type="region of interest" description="Disordered" evidence="1">
    <location>
        <begin position="1"/>
        <end position="26"/>
    </location>
</feature>
<feature type="compositionally biased region" description="Acidic residues" evidence="1">
    <location>
        <begin position="1"/>
        <end position="14"/>
    </location>
</feature>
<reference evidence="2 3" key="1">
    <citation type="journal article" date="2011" name="Proc. Natl. Acad. Sci. U.S.A.">
        <title>Genetic diversity and population structure of the endangered marsupial Sarcophilus harrisii (Tasmanian devil).</title>
        <authorList>
            <person name="Miller W."/>
            <person name="Hayes V.M."/>
            <person name="Ratan A."/>
            <person name="Petersen D.C."/>
            <person name="Wittekindt N.E."/>
            <person name="Miller J."/>
            <person name="Walenz B."/>
            <person name="Knight J."/>
            <person name="Qi J."/>
            <person name="Zhao F."/>
            <person name="Wang Q."/>
            <person name="Bedoya-Reina O.C."/>
            <person name="Katiyar N."/>
            <person name="Tomsho L.P."/>
            <person name="Kasson L.M."/>
            <person name="Hardie R.A."/>
            <person name="Woodbridge P."/>
            <person name="Tindall E.A."/>
            <person name="Bertelsen M.F."/>
            <person name="Dixon D."/>
            <person name="Pyecroft S."/>
            <person name="Helgen K.M."/>
            <person name="Lesk A.M."/>
            <person name="Pringle T.H."/>
            <person name="Patterson N."/>
            <person name="Zhang Y."/>
            <person name="Kreiss A."/>
            <person name="Woods G.M."/>
            <person name="Jones M.E."/>
            <person name="Schuster S.C."/>
        </authorList>
    </citation>
    <scope>NUCLEOTIDE SEQUENCE [LARGE SCALE GENOMIC DNA]</scope>
</reference>
<dbReference type="KEGG" id="shr:100914024"/>
<dbReference type="GeneID" id="100914024"/>
<sequence>MAAPEEASEEDGVETEAGGGALPSLNVSVEVPAEVGAASEASAKVEGAAELDDDGAAKVECAAEVDAATKAPAEGGVAAKVPHRVNFAPDVPTEVSVAIEVPVKVDGAAEVSSMVRVAPEVPTEVRVATKVPTEVRVATKVPTEVRLATEVPAEGDAAAAAEIGAATEVVGVTAQVAFPAEDEDSVSNQLTPYHTHWVGHSKNLVELAQQVQKADEFIEANATNKLIVIAQQISHLQTQASKILEDAQRDAELHHAACNMVKKPGNIYYLYKRDNGQKYFSIISPKEWGPSCPHDFLGAYKLQHDLSWTPFDNIEKQEAEIGIVDKFLSQQMALPQCTEPNFQGLT</sequence>
<reference evidence="2" key="3">
    <citation type="submission" date="2025-09" db="UniProtKB">
        <authorList>
            <consortium name="Ensembl"/>
        </authorList>
    </citation>
    <scope>IDENTIFICATION</scope>
</reference>
<dbReference type="Proteomes" id="UP000007648">
    <property type="component" value="Unassembled WGS sequence"/>
</dbReference>
<organism evidence="2 3">
    <name type="scientific">Sarcophilus harrisii</name>
    <name type="common">Tasmanian devil</name>
    <name type="synonym">Sarcophilus laniarius</name>
    <dbReference type="NCBI Taxonomy" id="9305"/>
    <lineage>
        <taxon>Eukaryota</taxon>
        <taxon>Metazoa</taxon>
        <taxon>Chordata</taxon>
        <taxon>Craniata</taxon>
        <taxon>Vertebrata</taxon>
        <taxon>Euteleostomi</taxon>
        <taxon>Mammalia</taxon>
        <taxon>Metatheria</taxon>
        <taxon>Dasyuromorphia</taxon>
        <taxon>Dasyuridae</taxon>
        <taxon>Sarcophilus</taxon>
    </lineage>
</organism>
<name>A0A7N4NGS0_SARHA</name>
<keyword evidence="3" id="KW-1185">Reference proteome</keyword>
<dbReference type="InParanoid" id="A0A7N4NGS0"/>
<dbReference type="GeneTree" id="ENSGT00390000003084"/>